<evidence type="ECO:0000313" key="3">
    <source>
        <dbReference type="Proteomes" id="UP001075354"/>
    </source>
</evidence>
<evidence type="ECO:0000256" key="1">
    <source>
        <dbReference type="SAM" id="MobiDB-lite"/>
    </source>
</evidence>
<dbReference type="AlphaFoldDB" id="A0AAV7X875"/>
<dbReference type="EMBL" id="JAPTSV010000014">
    <property type="protein sequence ID" value="KAJ1520752.1"/>
    <property type="molecule type" value="Genomic_DNA"/>
</dbReference>
<organism evidence="2 3">
    <name type="scientific">Megalurothrips usitatus</name>
    <name type="common">bean blossom thrips</name>
    <dbReference type="NCBI Taxonomy" id="439358"/>
    <lineage>
        <taxon>Eukaryota</taxon>
        <taxon>Metazoa</taxon>
        <taxon>Ecdysozoa</taxon>
        <taxon>Arthropoda</taxon>
        <taxon>Hexapoda</taxon>
        <taxon>Insecta</taxon>
        <taxon>Pterygota</taxon>
        <taxon>Neoptera</taxon>
        <taxon>Paraneoptera</taxon>
        <taxon>Thysanoptera</taxon>
        <taxon>Terebrantia</taxon>
        <taxon>Thripoidea</taxon>
        <taxon>Thripidae</taxon>
        <taxon>Megalurothrips</taxon>
    </lineage>
</organism>
<evidence type="ECO:0000313" key="2">
    <source>
        <dbReference type="EMBL" id="KAJ1520752.1"/>
    </source>
</evidence>
<proteinExistence type="predicted"/>
<dbReference type="Proteomes" id="UP001075354">
    <property type="component" value="Chromosome 14"/>
</dbReference>
<comment type="caution">
    <text evidence="2">The sequence shown here is derived from an EMBL/GenBank/DDBJ whole genome shotgun (WGS) entry which is preliminary data.</text>
</comment>
<feature type="compositionally biased region" description="Low complexity" evidence="1">
    <location>
        <begin position="34"/>
        <end position="44"/>
    </location>
</feature>
<gene>
    <name evidence="2" type="ORF">ONE63_003847</name>
</gene>
<feature type="region of interest" description="Disordered" evidence="1">
    <location>
        <begin position="24"/>
        <end position="131"/>
    </location>
</feature>
<protein>
    <submittedName>
        <fullName evidence="2">Uncharacterized protein</fullName>
    </submittedName>
</protein>
<name>A0AAV7X875_9NEOP</name>
<accession>A0AAV7X875</accession>
<reference evidence="2" key="1">
    <citation type="submission" date="2022-12" db="EMBL/GenBank/DDBJ databases">
        <title>Chromosome-level genome assembly of the bean flower thrips Megalurothrips usitatus.</title>
        <authorList>
            <person name="Ma L."/>
            <person name="Liu Q."/>
            <person name="Li H."/>
            <person name="Cai W."/>
        </authorList>
    </citation>
    <scope>NUCLEOTIDE SEQUENCE</scope>
    <source>
        <strain evidence="2">Cailab_2022a</strain>
    </source>
</reference>
<keyword evidence="3" id="KW-1185">Reference proteome</keyword>
<sequence>MDKGGGFVVDDADLEDGAEQLVASPASAATSRLVVDASDASSVSTDGLSSAGDCRSLARSASTEGAGKACWRSLDRGESARVHSWCRPSPRRRRPPPGRPGRGARGPRRGRAQPPRRPDDRTAAAAVQRQP</sequence>